<keyword evidence="3 6" id="KW-0808">Transferase</keyword>
<feature type="domain" description="Methyltransferase small" evidence="7">
    <location>
        <begin position="35"/>
        <end position="141"/>
    </location>
</feature>
<dbReference type="AlphaFoldDB" id="K6YFN4"/>
<evidence type="ECO:0000259" key="7">
    <source>
        <dbReference type="Pfam" id="PF05175"/>
    </source>
</evidence>
<evidence type="ECO:0000256" key="6">
    <source>
        <dbReference type="HAMAP-Rule" id="MF_01872"/>
    </source>
</evidence>
<dbReference type="GO" id="GO:0008033">
    <property type="term" value="P:tRNA processing"/>
    <property type="evidence" value="ECO:0007669"/>
    <property type="project" value="UniProtKB-UniRule"/>
</dbReference>
<dbReference type="Proteomes" id="UP000006334">
    <property type="component" value="Unassembled WGS sequence"/>
</dbReference>
<evidence type="ECO:0000256" key="4">
    <source>
        <dbReference type="ARBA" id="ARBA00022691"/>
    </source>
</evidence>
<keyword evidence="1 6" id="KW-0963">Cytoplasm</keyword>
<evidence type="ECO:0000256" key="3">
    <source>
        <dbReference type="ARBA" id="ARBA00022679"/>
    </source>
</evidence>
<gene>
    <name evidence="8" type="ORF">GLIP_4351</name>
</gene>
<dbReference type="InterPro" id="IPR022882">
    <property type="entry name" value="tRNA_adenine-N6_MeTrfase"/>
</dbReference>
<dbReference type="EMBL" id="BAEN01000076">
    <property type="protein sequence ID" value="GAC16962.1"/>
    <property type="molecule type" value="Genomic_DNA"/>
</dbReference>
<dbReference type="eggNOG" id="COG4123">
    <property type="taxonomic scope" value="Bacteria"/>
</dbReference>
<dbReference type="InterPro" id="IPR002052">
    <property type="entry name" value="DNA_methylase_N6_adenine_CS"/>
</dbReference>
<name>K6YFN4_9ALTE</name>
<comment type="catalytic activity">
    <reaction evidence="6">
        <text>adenosine(37) in tRNA1(Val) + S-adenosyl-L-methionine = N(6)-methyladenosine(37) in tRNA1(Val) + S-adenosyl-L-homocysteine + H(+)</text>
        <dbReference type="Rhea" id="RHEA:43160"/>
        <dbReference type="Rhea" id="RHEA-COMP:10369"/>
        <dbReference type="Rhea" id="RHEA-COMP:10370"/>
        <dbReference type="ChEBI" id="CHEBI:15378"/>
        <dbReference type="ChEBI" id="CHEBI:57856"/>
        <dbReference type="ChEBI" id="CHEBI:59789"/>
        <dbReference type="ChEBI" id="CHEBI:74411"/>
        <dbReference type="ChEBI" id="CHEBI:74449"/>
        <dbReference type="EC" id="2.1.1.223"/>
    </reaction>
</comment>
<dbReference type="GO" id="GO:0032259">
    <property type="term" value="P:methylation"/>
    <property type="evidence" value="ECO:0007669"/>
    <property type="project" value="UniProtKB-KW"/>
</dbReference>
<dbReference type="RefSeq" id="WP_008846764.1">
    <property type="nucleotide sequence ID" value="NZ_BAEN01000076.1"/>
</dbReference>
<dbReference type="Pfam" id="PF05175">
    <property type="entry name" value="MTS"/>
    <property type="match status" value="1"/>
</dbReference>
<organism evidence="8 9">
    <name type="scientific">Aliiglaciecola lipolytica E3</name>
    <dbReference type="NCBI Taxonomy" id="1127673"/>
    <lineage>
        <taxon>Bacteria</taxon>
        <taxon>Pseudomonadati</taxon>
        <taxon>Pseudomonadota</taxon>
        <taxon>Gammaproteobacteria</taxon>
        <taxon>Alteromonadales</taxon>
        <taxon>Alteromonadaceae</taxon>
        <taxon>Aliiglaciecola</taxon>
    </lineage>
</organism>
<dbReference type="PANTHER" id="PTHR47739:SF1">
    <property type="entry name" value="TRNA1(VAL) (ADENINE(37)-N6)-METHYLTRANSFERASE"/>
    <property type="match status" value="1"/>
</dbReference>
<keyword evidence="2 6" id="KW-0489">Methyltransferase</keyword>
<keyword evidence="4 6" id="KW-0949">S-adenosyl-L-methionine</keyword>
<dbReference type="InterPro" id="IPR007848">
    <property type="entry name" value="Small_mtfrase_dom"/>
</dbReference>
<dbReference type="OrthoDB" id="5383291at2"/>
<keyword evidence="9" id="KW-1185">Reference proteome</keyword>
<accession>K6YFN4</accession>
<keyword evidence="5 6" id="KW-0819">tRNA processing</keyword>
<dbReference type="GO" id="GO:0005737">
    <property type="term" value="C:cytoplasm"/>
    <property type="evidence" value="ECO:0007669"/>
    <property type="project" value="UniProtKB-SubCell"/>
</dbReference>
<dbReference type="GO" id="GO:0016430">
    <property type="term" value="F:tRNA (adenine-N6)-methyltransferase activity"/>
    <property type="evidence" value="ECO:0007669"/>
    <property type="project" value="UniProtKB-UniRule"/>
</dbReference>
<evidence type="ECO:0000313" key="9">
    <source>
        <dbReference type="Proteomes" id="UP000006334"/>
    </source>
</evidence>
<dbReference type="CDD" id="cd02440">
    <property type="entry name" value="AdoMet_MTases"/>
    <property type="match status" value="1"/>
</dbReference>
<evidence type="ECO:0000256" key="2">
    <source>
        <dbReference type="ARBA" id="ARBA00022603"/>
    </source>
</evidence>
<dbReference type="PROSITE" id="PS00092">
    <property type="entry name" value="N6_MTASE"/>
    <property type="match status" value="1"/>
</dbReference>
<protein>
    <recommendedName>
        <fullName evidence="6">tRNA1(Val) (adenine(37)-N6)-methyltransferase</fullName>
        <ecNumber evidence="6">2.1.1.223</ecNumber>
    </recommendedName>
    <alternativeName>
        <fullName evidence="6">tRNA m6A37 methyltransferase</fullName>
    </alternativeName>
</protein>
<dbReference type="HAMAP" id="MF_01872">
    <property type="entry name" value="tRNA_methyltr_YfiC"/>
    <property type="match status" value="1"/>
</dbReference>
<dbReference type="PANTHER" id="PTHR47739">
    <property type="entry name" value="TRNA1(VAL) (ADENINE(37)-N6)-METHYLTRANSFERASE"/>
    <property type="match status" value="1"/>
</dbReference>
<sequence>MAATSRFEGFRFKQFAIEHKNCAMKVGTDGILLGSWIPTGDYSSILDIGTGSGLIAIMLAQRSVAQCDILGIDIDQSAILQAQKNALNCPWSSQLTFVHRALQQLPQIQRYDLIVSNPPYFEGKSGELLSSDANFISDSRRKARHNNTLNFSELFQHVSILLNKDAYFYCILPAETIALEALAQEHGLYCDRRTWVKSSPFKPPKRQLLRFGFEPAQPQVTDLCIHDCEGAYSADYIELCRDYYLNF</sequence>
<comment type="caution">
    <text evidence="8">The sequence shown here is derived from an EMBL/GenBank/DDBJ whole genome shotgun (WGS) entry which is preliminary data.</text>
</comment>
<comment type="similarity">
    <text evidence="6">Belongs to the methyltransferase superfamily. tRNA (adenine-N(6)-)-methyltransferase family.</text>
</comment>
<proteinExistence type="inferred from homology"/>
<dbReference type="STRING" id="1127673.GLIP_4351"/>
<evidence type="ECO:0000256" key="1">
    <source>
        <dbReference type="ARBA" id="ARBA00022490"/>
    </source>
</evidence>
<dbReference type="SUPFAM" id="SSF53335">
    <property type="entry name" value="S-adenosyl-L-methionine-dependent methyltransferases"/>
    <property type="match status" value="1"/>
</dbReference>
<dbReference type="Gene3D" id="3.40.50.150">
    <property type="entry name" value="Vaccinia Virus protein VP39"/>
    <property type="match status" value="1"/>
</dbReference>
<dbReference type="InterPro" id="IPR029063">
    <property type="entry name" value="SAM-dependent_MTases_sf"/>
</dbReference>
<dbReference type="EC" id="2.1.1.223" evidence="6"/>
<evidence type="ECO:0000313" key="8">
    <source>
        <dbReference type="EMBL" id="GAC16962.1"/>
    </source>
</evidence>
<comment type="subcellular location">
    <subcellularLocation>
        <location evidence="6">Cytoplasm</location>
    </subcellularLocation>
</comment>
<evidence type="ECO:0000256" key="5">
    <source>
        <dbReference type="ARBA" id="ARBA00022694"/>
    </source>
</evidence>
<dbReference type="InterPro" id="IPR050210">
    <property type="entry name" value="tRNA_Adenine-N(6)_MTase"/>
</dbReference>
<comment type="function">
    <text evidence="6">Specifically methylates the adenine in position 37 of tRNA(1)(Val) (anticodon cmo5UAC).</text>
</comment>
<reference evidence="8 9" key="1">
    <citation type="journal article" date="2017" name="Antonie Van Leeuwenhoek">
        <title>Rhizobium rhizosphaerae sp. nov., a novel species isolated from rice rhizosphere.</title>
        <authorList>
            <person name="Zhao J.J."/>
            <person name="Zhang J."/>
            <person name="Zhang R.J."/>
            <person name="Zhang C.W."/>
            <person name="Yin H.Q."/>
            <person name="Zhang X.X."/>
        </authorList>
    </citation>
    <scope>NUCLEOTIDE SEQUENCE [LARGE SCALE GENOMIC DNA]</scope>
    <source>
        <strain evidence="8 9">E3</strain>
    </source>
</reference>
<dbReference type="GO" id="GO:0003676">
    <property type="term" value="F:nucleic acid binding"/>
    <property type="evidence" value="ECO:0007669"/>
    <property type="project" value="InterPro"/>
</dbReference>